<feature type="coiled-coil region" evidence="1">
    <location>
        <begin position="53"/>
        <end position="85"/>
    </location>
</feature>
<evidence type="ECO:0000313" key="4">
    <source>
        <dbReference type="Proteomes" id="UP000016932"/>
    </source>
</evidence>
<dbReference type="AlphaFoldDB" id="M3AQG8"/>
<gene>
    <name evidence="3" type="ORF">MYCFIDRAFT_199365</name>
</gene>
<dbReference type="Pfam" id="PF00651">
    <property type="entry name" value="BTB"/>
    <property type="match status" value="1"/>
</dbReference>
<dbReference type="EMBL" id="KB446562">
    <property type="protein sequence ID" value="EME79672.1"/>
    <property type="molecule type" value="Genomic_DNA"/>
</dbReference>
<dbReference type="RefSeq" id="XP_007930331.1">
    <property type="nucleotide sequence ID" value="XM_007932140.1"/>
</dbReference>
<reference evidence="3 4" key="1">
    <citation type="journal article" date="2012" name="PLoS Pathog.">
        <title>Diverse lifestyles and strategies of plant pathogenesis encoded in the genomes of eighteen Dothideomycetes fungi.</title>
        <authorList>
            <person name="Ohm R.A."/>
            <person name="Feau N."/>
            <person name="Henrissat B."/>
            <person name="Schoch C.L."/>
            <person name="Horwitz B.A."/>
            <person name="Barry K.W."/>
            <person name="Condon B.J."/>
            <person name="Copeland A.C."/>
            <person name="Dhillon B."/>
            <person name="Glaser F."/>
            <person name="Hesse C.N."/>
            <person name="Kosti I."/>
            <person name="LaButti K."/>
            <person name="Lindquist E.A."/>
            <person name="Lucas S."/>
            <person name="Salamov A.A."/>
            <person name="Bradshaw R.E."/>
            <person name="Ciuffetti L."/>
            <person name="Hamelin R.C."/>
            <person name="Kema G.H.J."/>
            <person name="Lawrence C."/>
            <person name="Scott J.A."/>
            <person name="Spatafora J.W."/>
            <person name="Turgeon B.G."/>
            <person name="de Wit P.J.G.M."/>
            <person name="Zhong S."/>
            <person name="Goodwin S.B."/>
            <person name="Grigoriev I.V."/>
        </authorList>
    </citation>
    <scope>NUCLEOTIDE SEQUENCE [LARGE SCALE GENOMIC DNA]</scope>
    <source>
        <strain evidence="3 4">CIRAD86</strain>
    </source>
</reference>
<dbReference type="Proteomes" id="UP000016932">
    <property type="component" value="Unassembled WGS sequence"/>
</dbReference>
<dbReference type="Gene3D" id="3.30.710.10">
    <property type="entry name" value="Potassium Channel Kv1.1, Chain A"/>
    <property type="match status" value="1"/>
</dbReference>
<evidence type="ECO:0000313" key="3">
    <source>
        <dbReference type="EMBL" id="EME79672.1"/>
    </source>
</evidence>
<dbReference type="HOGENOM" id="CLU_1555951_0_0_1"/>
<organism evidence="3 4">
    <name type="scientific">Pseudocercospora fijiensis (strain CIRAD86)</name>
    <name type="common">Black leaf streak disease fungus</name>
    <name type="synonym">Mycosphaerella fijiensis</name>
    <dbReference type="NCBI Taxonomy" id="383855"/>
    <lineage>
        <taxon>Eukaryota</taxon>
        <taxon>Fungi</taxon>
        <taxon>Dikarya</taxon>
        <taxon>Ascomycota</taxon>
        <taxon>Pezizomycotina</taxon>
        <taxon>Dothideomycetes</taxon>
        <taxon>Dothideomycetidae</taxon>
        <taxon>Mycosphaerellales</taxon>
        <taxon>Mycosphaerellaceae</taxon>
        <taxon>Pseudocercospora</taxon>
    </lineage>
</organism>
<protein>
    <recommendedName>
        <fullName evidence="2">BTB domain-containing protein</fullName>
    </recommendedName>
</protein>
<proteinExistence type="predicted"/>
<dbReference type="GeneID" id="19335794"/>
<dbReference type="KEGG" id="pfj:MYCFIDRAFT_199365"/>
<keyword evidence="1" id="KW-0175">Coiled coil</keyword>
<feature type="domain" description="BTB" evidence="2">
    <location>
        <begin position="15"/>
        <end position="58"/>
    </location>
</feature>
<evidence type="ECO:0000259" key="2">
    <source>
        <dbReference type="Pfam" id="PF00651"/>
    </source>
</evidence>
<dbReference type="VEuPathDB" id="FungiDB:MYCFIDRAFT_199365"/>
<sequence>MALENAKLALLTNFTALRGREDLSDVTIHCGSYSHRAHHFVCCLHSPVLDKLCAEAKATAEAEAKAKAEAKAETIADANTAAEAEHSSPPEITLDVDMYGEDSVERMISFLYTCDYEEKFDYDEWEDPELRMCVHARMSFLAHHMAMDALKALAMEKFEVHGIIETHRNVGD</sequence>
<dbReference type="OrthoDB" id="6359816at2759"/>
<accession>M3AQG8</accession>
<dbReference type="SUPFAM" id="SSF54695">
    <property type="entry name" value="POZ domain"/>
    <property type="match status" value="1"/>
</dbReference>
<dbReference type="InterPro" id="IPR000210">
    <property type="entry name" value="BTB/POZ_dom"/>
</dbReference>
<dbReference type="InterPro" id="IPR011333">
    <property type="entry name" value="SKP1/BTB/POZ_sf"/>
</dbReference>
<name>M3AQG8_PSEFD</name>
<keyword evidence="4" id="KW-1185">Reference proteome</keyword>
<evidence type="ECO:0000256" key="1">
    <source>
        <dbReference type="SAM" id="Coils"/>
    </source>
</evidence>